<evidence type="ECO:0000313" key="3">
    <source>
        <dbReference type="Proteomes" id="UP000003340"/>
    </source>
</evidence>
<dbReference type="HOGENOM" id="CLU_454707_0_0_9"/>
<name>C0EGW4_9FIRM</name>
<feature type="transmembrane region" description="Helical" evidence="1">
    <location>
        <begin position="377"/>
        <end position="400"/>
    </location>
</feature>
<dbReference type="eggNOG" id="ENOG50323YB">
    <property type="taxonomic scope" value="Bacteria"/>
</dbReference>
<keyword evidence="3" id="KW-1185">Reference proteome</keyword>
<dbReference type="STRING" id="537013.CLOSTMETH_03108"/>
<proteinExistence type="predicted"/>
<organism evidence="2 3">
    <name type="scientific">[Clostridium] methylpentosum DSM 5476</name>
    <dbReference type="NCBI Taxonomy" id="537013"/>
    <lineage>
        <taxon>Bacteria</taxon>
        <taxon>Bacillati</taxon>
        <taxon>Bacillota</taxon>
        <taxon>Clostridia</taxon>
        <taxon>Eubacteriales</taxon>
        <taxon>Oscillospiraceae</taxon>
        <taxon>Oscillospiraceae incertae sedis</taxon>
    </lineage>
</organism>
<feature type="transmembrane region" description="Helical" evidence="1">
    <location>
        <begin position="6"/>
        <end position="25"/>
    </location>
</feature>
<keyword evidence="1" id="KW-0472">Membrane</keyword>
<sequence length="592" mass="67169">MQPSVWSSVFYLVSFLACWTGLTALKKSEKPLDFLVWLPVSVLLLMCWDALFAAVVSFAGVPVNLLTVGVFNLLTAVALWGIVLRTRQRQHYCWQLWTVISFCAVAVLTVLLVLRQFGPSLTIHFCTMDPGVHLRNAMDVVNTQQVEGMFFSALHNALFIETFSPLVSSIWYYKLFLISDALMFALSGWIFTALIASRCKTRWMRIAGFVILLLFLLGYPLNNMEYGFVYWGAGGTLTCLILFLTDRWAAGGWNSRLTLGMISVGCFGLFVCYILFAPIVWAAVFVMLAIRMASEKMLLTRRGIGALAGVFFPPGVLALLWYFLRWESSSGPMQILSLEGFIFQDLFASFVPFLPIALYGLYVLLRRKKYRTSVPLFFVLTAFIAVFFALAMLGRVSAYYYYKPYYLLWIVVFDLLVCGVAAATERSKGLLCSYSLVWAAVGVLALSGADRAIHEQKPYLNPEPSAGAFFRLYQFNIDNPSWAPMDPGALELFQYVRTNYAGETVPLVGTQEQYGWYEGISDQRLSKFRFWNYELSEVVERIQQCEYAVVIKNNQNDLYQYAPAYWESLERVYENSSGYLVRIQPKGEETSS</sequence>
<feature type="transmembrane region" description="Helical" evidence="1">
    <location>
        <begin position="34"/>
        <end position="59"/>
    </location>
</feature>
<evidence type="ECO:0000256" key="1">
    <source>
        <dbReference type="SAM" id="Phobius"/>
    </source>
</evidence>
<evidence type="ECO:0000313" key="2">
    <source>
        <dbReference type="EMBL" id="EEG29291.1"/>
    </source>
</evidence>
<feature type="transmembrane region" description="Helical" evidence="1">
    <location>
        <begin position="228"/>
        <end position="245"/>
    </location>
</feature>
<reference evidence="2 3" key="2">
    <citation type="submission" date="2009-02" db="EMBL/GenBank/DDBJ databases">
        <title>Draft genome sequence of Clostridium methylpentosum (DSM 5476).</title>
        <authorList>
            <person name="Sudarsanam P."/>
            <person name="Ley R."/>
            <person name="Guruge J."/>
            <person name="Turnbaugh P.J."/>
            <person name="Mahowald M."/>
            <person name="Liep D."/>
            <person name="Gordon J."/>
        </authorList>
    </citation>
    <scope>NUCLEOTIDE SEQUENCE [LARGE SCALE GENOMIC DNA]</scope>
    <source>
        <strain evidence="2 3">DSM 5476</strain>
    </source>
</reference>
<evidence type="ECO:0008006" key="4">
    <source>
        <dbReference type="Google" id="ProtNLM"/>
    </source>
</evidence>
<feature type="transmembrane region" description="Helical" evidence="1">
    <location>
        <begin position="431"/>
        <end position="449"/>
    </location>
</feature>
<feature type="transmembrane region" description="Helical" evidence="1">
    <location>
        <begin position="203"/>
        <end position="222"/>
    </location>
</feature>
<comment type="caution">
    <text evidence="2">The sequence shown here is derived from an EMBL/GenBank/DDBJ whole genome shotgun (WGS) entry which is preliminary data.</text>
</comment>
<protein>
    <recommendedName>
        <fullName evidence="4">Glycosyltransferase RgtA/B/C/D-like domain-containing protein</fullName>
    </recommendedName>
</protein>
<feature type="transmembrane region" description="Helical" evidence="1">
    <location>
        <begin position="346"/>
        <end position="365"/>
    </location>
</feature>
<feature type="transmembrane region" description="Helical" evidence="1">
    <location>
        <begin position="257"/>
        <end position="276"/>
    </location>
</feature>
<feature type="transmembrane region" description="Helical" evidence="1">
    <location>
        <begin position="406"/>
        <end position="424"/>
    </location>
</feature>
<feature type="transmembrane region" description="Helical" evidence="1">
    <location>
        <begin position="96"/>
        <end position="114"/>
    </location>
</feature>
<feature type="transmembrane region" description="Helical" evidence="1">
    <location>
        <begin position="65"/>
        <end position="84"/>
    </location>
</feature>
<dbReference type="Proteomes" id="UP000003340">
    <property type="component" value="Unassembled WGS sequence"/>
</dbReference>
<keyword evidence="1" id="KW-0812">Transmembrane</keyword>
<accession>C0EGW4</accession>
<keyword evidence="1" id="KW-1133">Transmembrane helix</keyword>
<dbReference type="AlphaFoldDB" id="C0EGW4"/>
<reference evidence="2 3" key="1">
    <citation type="submission" date="2009-01" db="EMBL/GenBank/DDBJ databases">
        <authorList>
            <person name="Fulton L."/>
            <person name="Clifton S."/>
            <person name="Fulton B."/>
            <person name="Xu J."/>
            <person name="Minx P."/>
            <person name="Pepin K.H."/>
            <person name="Johnson M."/>
            <person name="Bhonagiri V."/>
            <person name="Nash W.E."/>
            <person name="Mardis E.R."/>
            <person name="Wilson R.K."/>
        </authorList>
    </citation>
    <scope>NUCLEOTIDE SEQUENCE [LARGE SCALE GENOMIC DNA]</scope>
    <source>
        <strain evidence="2 3">DSM 5476</strain>
    </source>
</reference>
<feature type="transmembrane region" description="Helical" evidence="1">
    <location>
        <begin position="171"/>
        <end position="196"/>
    </location>
</feature>
<feature type="transmembrane region" description="Helical" evidence="1">
    <location>
        <begin position="306"/>
        <end position="324"/>
    </location>
</feature>
<dbReference type="EMBL" id="ACEC01000111">
    <property type="protein sequence ID" value="EEG29291.1"/>
    <property type="molecule type" value="Genomic_DNA"/>
</dbReference>
<gene>
    <name evidence="2" type="ORF">CLOSTMETH_03108</name>
</gene>